<keyword evidence="1" id="KW-0812">Transmembrane</keyword>
<gene>
    <name evidence="2" type="ordered locus">CHU_1301</name>
</gene>
<name>A0A6N4SQK5_CYTH3</name>
<dbReference type="EMBL" id="CP000383">
    <property type="protein sequence ID" value="ABG58573.1"/>
    <property type="molecule type" value="Genomic_DNA"/>
</dbReference>
<evidence type="ECO:0000313" key="3">
    <source>
        <dbReference type="Proteomes" id="UP000001822"/>
    </source>
</evidence>
<keyword evidence="1" id="KW-1133">Transmembrane helix</keyword>
<organism evidence="2 3">
    <name type="scientific">Cytophaga hutchinsonii (strain ATCC 33406 / DSM 1761 / CIP 103989 / NBRC 15051 / NCIMB 9469 / D465)</name>
    <dbReference type="NCBI Taxonomy" id="269798"/>
    <lineage>
        <taxon>Bacteria</taxon>
        <taxon>Pseudomonadati</taxon>
        <taxon>Bacteroidota</taxon>
        <taxon>Cytophagia</taxon>
        <taxon>Cytophagales</taxon>
        <taxon>Cytophagaceae</taxon>
        <taxon>Cytophaga</taxon>
    </lineage>
</organism>
<reference evidence="2 3" key="1">
    <citation type="journal article" date="2007" name="Appl. Environ. Microbiol.">
        <title>Genome sequence of the cellulolytic gliding bacterium Cytophaga hutchinsonii.</title>
        <authorList>
            <person name="Xie G."/>
            <person name="Bruce D.C."/>
            <person name="Challacombe J.F."/>
            <person name="Chertkov O."/>
            <person name="Detter J.C."/>
            <person name="Gilna P."/>
            <person name="Han C.S."/>
            <person name="Lucas S."/>
            <person name="Misra M."/>
            <person name="Myers G.L."/>
            <person name="Richardson P."/>
            <person name="Tapia R."/>
            <person name="Thayer N."/>
            <person name="Thompson L.S."/>
            <person name="Brettin T.S."/>
            <person name="Henrissat B."/>
            <person name="Wilson D.B."/>
            <person name="McBride M.J."/>
        </authorList>
    </citation>
    <scope>NUCLEOTIDE SEQUENCE [LARGE SCALE GENOMIC DNA]</scope>
    <source>
        <strain evidence="3">ATCC 33406 / DSM 1761 / CIP 103989 / NBRC 15051 / NCIMB 9469 / D465</strain>
    </source>
</reference>
<dbReference type="KEGG" id="chu:CHU_1301"/>
<sequence length="118" mass="14115">MIYYIYFSGTYDNNNTMKIVYVFLTASLLYSIYIPTKKFVKNEPVLTFRKSEIEINEKGKPVSFLWLQIIDWKIEKEEDSSTYYLTIETADTKKRINISWLDKGPSEIEELLRTYKTR</sequence>
<evidence type="ECO:0000313" key="2">
    <source>
        <dbReference type="EMBL" id="ABG58573.1"/>
    </source>
</evidence>
<protein>
    <submittedName>
        <fullName evidence="2">Uncharacterized protein</fullName>
    </submittedName>
</protein>
<evidence type="ECO:0000256" key="1">
    <source>
        <dbReference type="SAM" id="Phobius"/>
    </source>
</evidence>
<accession>A0A6N4SQK5</accession>
<dbReference type="Proteomes" id="UP000001822">
    <property type="component" value="Chromosome"/>
</dbReference>
<keyword evidence="1" id="KW-0472">Membrane</keyword>
<keyword evidence="3" id="KW-1185">Reference proteome</keyword>
<proteinExistence type="predicted"/>
<dbReference type="AlphaFoldDB" id="A0A6N4SQK5"/>
<feature type="transmembrane region" description="Helical" evidence="1">
    <location>
        <begin position="19"/>
        <end position="36"/>
    </location>
</feature>